<dbReference type="Gene3D" id="3.10.180.10">
    <property type="entry name" value="2,3-Dihydroxybiphenyl 1,2-Dioxygenase, domain 1"/>
    <property type="match status" value="1"/>
</dbReference>
<dbReference type="SUPFAM" id="SSF54593">
    <property type="entry name" value="Glyoxalase/Bleomycin resistance protein/Dihydroxybiphenyl dioxygenase"/>
    <property type="match status" value="1"/>
</dbReference>
<evidence type="ECO:0000313" key="3">
    <source>
        <dbReference type="EMBL" id="SEF54986.1"/>
    </source>
</evidence>
<keyword evidence="1" id="KW-0732">Signal</keyword>
<sequence>MLRCVRIIMIFVDNPAHAANWWAGFFEAEVHLDVNGSNVYAWLEIDGVELGFHQASAEKNPSGRSTVPYWAVDDLDAQRQLFLDAGCAHLRGPLEISPGRRVCQLTDPFGTAFGLEGP</sequence>
<dbReference type="AlphaFoldDB" id="A0A1H5SWQ2"/>
<feature type="chain" id="PRO_5009284456" description="Glyoxalase/fosfomycin resistance/dioxygenase domain-containing protein" evidence="1">
    <location>
        <begin position="19"/>
        <end position="118"/>
    </location>
</feature>
<feature type="signal peptide" evidence="1">
    <location>
        <begin position="1"/>
        <end position="18"/>
    </location>
</feature>
<dbReference type="Proteomes" id="UP000236743">
    <property type="component" value="Unassembled WGS sequence"/>
</dbReference>
<dbReference type="Pfam" id="PF00903">
    <property type="entry name" value="Glyoxalase"/>
    <property type="match status" value="1"/>
</dbReference>
<proteinExistence type="predicted"/>
<gene>
    <name evidence="3" type="ORF">SAMN04488115_101438</name>
</gene>
<evidence type="ECO:0000256" key="1">
    <source>
        <dbReference type="SAM" id="SignalP"/>
    </source>
</evidence>
<evidence type="ECO:0000259" key="2">
    <source>
        <dbReference type="Pfam" id="PF00903"/>
    </source>
</evidence>
<dbReference type="OrthoDB" id="9792323at2"/>
<organism evidence="3 4">
    <name type="scientific">Bosea lathyri</name>
    <dbReference type="NCBI Taxonomy" id="1036778"/>
    <lineage>
        <taxon>Bacteria</taxon>
        <taxon>Pseudomonadati</taxon>
        <taxon>Pseudomonadota</taxon>
        <taxon>Alphaproteobacteria</taxon>
        <taxon>Hyphomicrobiales</taxon>
        <taxon>Boseaceae</taxon>
        <taxon>Bosea</taxon>
    </lineage>
</organism>
<protein>
    <recommendedName>
        <fullName evidence="2">Glyoxalase/fosfomycin resistance/dioxygenase domain-containing protein</fullName>
    </recommendedName>
</protein>
<feature type="domain" description="Glyoxalase/fosfomycin resistance/dioxygenase" evidence="2">
    <location>
        <begin position="8"/>
        <end position="113"/>
    </location>
</feature>
<accession>A0A1H5SWQ2</accession>
<evidence type="ECO:0000313" key="4">
    <source>
        <dbReference type="Proteomes" id="UP000236743"/>
    </source>
</evidence>
<dbReference type="InterPro" id="IPR004360">
    <property type="entry name" value="Glyas_Fos-R_dOase_dom"/>
</dbReference>
<dbReference type="InterPro" id="IPR029068">
    <property type="entry name" value="Glyas_Bleomycin-R_OHBP_Dase"/>
</dbReference>
<dbReference type="RefSeq" id="WP_103870810.1">
    <property type="nucleotide sequence ID" value="NZ_FNUY01000001.1"/>
</dbReference>
<keyword evidence="4" id="KW-1185">Reference proteome</keyword>
<name>A0A1H5SWQ2_9HYPH</name>
<reference evidence="3 4" key="1">
    <citation type="submission" date="2016-10" db="EMBL/GenBank/DDBJ databases">
        <authorList>
            <person name="de Groot N.N."/>
        </authorList>
    </citation>
    <scope>NUCLEOTIDE SEQUENCE [LARGE SCALE GENOMIC DNA]</scope>
    <source>
        <strain evidence="3 4">DSM 26656</strain>
    </source>
</reference>
<dbReference type="EMBL" id="FNUY01000001">
    <property type="protein sequence ID" value="SEF54986.1"/>
    <property type="molecule type" value="Genomic_DNA"/>
</dbReference>